<dbReference type="AlphaFoldDB" id="A0A382YHN5"/>
<gene>
    <name evidence="1" type="ORF">METZ01_LOCUS435315</name>
</gene>
<dbReference type="GO" id="GO:0006601">
    <property type="term" value="P:creatine biosynthetic process"/>
    <property type="evidence" value="ECO:0007669"/>
    <property type="project" value="TreeGrafter"/>
</dbReference>
<sequence>MEWEKPYMESLVNKLNPFGDVLEIGFGLGYSANAIQKYDINSHTIIECDPTVLERTHEWAKKQKHKVIIVEGYWQEQLPLMNQRFDSFFFDDYPVDNYPDPNDSRFEEFVDVIIEKNVNKNARLTNFSSRKFRDELFTVIEPCHMVIRTESEIYNLPISENEDYLIPKYWLGENLYLSLITFQTGSPIGQYK</sequence>
<name>A0A382YHN5_9ZZZZ</name>
<dbReference type="PANTHER" id="PTHR32379">
    <property type="entry name" value="GUANIDINOACETATE N-METHYLTRANSFERASE"/>
    <property type="match status" value="1"/>
</dbReference>
<protein>
    <recommendedName>
        <fullName evidence="2">Methyltransferase domain-containing protein</fullName>
    </recommendedName>
</protein>
<dbReference type="InterPro" id="IPR051038">
    <property type="entry name" value="RMT2/GAMT_Mtase"/>
</dbReference>
<dbReference type="PANTHER" id="PTHR32379:SF1">
    <property type="entry name" value="GUANIDINOACETATE N-METHYLTRANSFERASE"/>
    <property type="match status" value="1"/>
</dbReference>
<dbReference type="Gene3D" id="3.40.50.150">
    <property type="entry name" value="Vaccinia Virus protein VP39"/>
    <property type="match status" value="1"/>
</dbReference>
<accession>A0A382YHN5</accession>
<dbReference type="GO" id="GO:0030731">
    <property type="term" value="F:guanidinoacetate N-methyltransferase activity"/>
    <property type="evidence" value="ECO:0007669"/>
    <property type="project" value="TreeGrafter"/>
</dbReference>
<dbReference type="SUPFAM" id="SSF53335">
    <property type="entry name" value="S-adenosyl-L-methionine-dependent methyltransferases"/>
    <property type="match status" value="1"/>
</dbReference>
<dbReference type="InterPro" id="IPR029063">
    <property type="entry name" value="SAM-dependent_MTases_sf"/>
</dbReference>
<evidence type="ECO:0000313" key="1">
    <source>
        <dbReference type="EMBL" id="SVD82461.1"/>
    </source>
</evidence>
<dbReference type="GO" id="GO:0005634">
    <property type="term" value="C:nucleus"/>
    <property type="evidence" value="ECO:0007669"/>
    <property type="project" value="TreeGrafter"/>
</dbReference>
<proteinExistence type="predicted"/>
<dbReference type="CDD" id="cd02440">
    <property type="entry name" value="AdoMet_MTases"/>
    <property type="match status" value="1"/>
</dbReference>
<reference evidence="1" key="1">
    <citation type="submission" date="2018-05" db="EMBL/GenBank/DDBJ databases">
        <authorList>
            <person name="Lanie J.A."/>
            <person name="Ng W.-L."/>
            <person name="Kazmierczak K.M."/>
            <person name="Andrzejewski T.M."/>
            <person name="Davidsen T.M."/>
            <person name="Wayne K.J."/>
            <person name="Tettelin H."/>
            <person name="Glass J.I."/>
            <person name="Rusch D."/>
            <person name="Podicherti R."/>
            <person name="Tsui H.-C.T."/>
            <person name="Winkler M.E."/>
        </authorList>
    </citation>
    <scope>NUCLEOTIDE SEQUENCE</scope>
</reference>
<organism evidence="1">
    <name type="scientific">marine metagenome</name>
    <dbReference type="NCBI Taxonomy" id="408172"/>
    <lineage>
        <taxon>unclassified sequences</taxon>
        <taxon>metagenomes</taxon>
        <taxon>ecological metagenomes</taxon>
    </lineage>
</organism>
<dbReference type="GO" id="GO:0005737">
    <property type="term" value="C:cytoplasm"/>
    <property type="evidence" value="ECO:0007669"/>
    <property type="project" value="TreeGrafter"/>
</dbReference>
<evidence type="ECO:0008006" key="2">
    <source>
        <dbReference type="Google" id="ProtNLM"/>
    </source>
</evidence>
<dbReference type="EMBL" id="UINC01175702">
    <property type="protein sequence ID" value="SVD82461.1"/>
    <property type="molecule type" value="Genomic_DNA"/>
</dbReference>